<protein>
    <submittedName>
        <fullName evidence="1">Unplaced genomic scaffold scaffold_2458, whole genome shotgun sequence</fullName>
    </submittedName>
</protein>
<reference evidence="1 2" key="1">
    <citation type="submission" date="2014-04" db="EMBL/GenBank/DDBJ databases">
        <authorList>
            <consortium name="DOE Joint Genome Institute"/>
            <person name="Kuo A."/>
            <person name="Kohler A."/>
            <person name="Jargeat P."/>
            <person name="Nagy L.G."/>
            <person name="Floudas D."/>
            <person name="Copeland A."/>
            <person name="Barry K.W."/>
            <person name="Cichocki N."/>
            <person name="Veneault-Fourrey C."/>
            <person name="LaButti K."/>
            <person name="Lindquist E.A."/>
            <person name="Lipzen A."/>
            <person name="Lundell T."/>
            <person name="Morin E."/>
            <person name="Murat C."/>
            <person name="Sun H."/>
            <person name="Tunlid A."/>
            <person name="Henrissat B."/>
            <person name="Grigoriev I.V."/>
            <person name="Hibbett D.S."/>
            <person name="Martin F."/>
            <person name="Nordberg H.P."/>
            <person name="Cantor M.N."/>
            <person name="Hua S.X."/>
        </authorList>
    </citation>
    <scope>NUCLEOTIDE SEQUENCE [LARGE SCALE GENOMIC DNA]</scope>
    <source>
        <strain evidence="1 2">Ve08.2h10</strain>
    </source>
</reference>
<evidence type="ECO:0000313" key="1">
    <source>
        <dbReference type="EMBL" id="KIK76814.1"/>
    </source>
</evidence>
<dbReference type="OrthoDB" id="2840473at2759"/>
<proteinExistence type="predicted"/>
<dbReference type="EMBL" id="KN827280">
    <property type="protein sequence ID" value="KIK76814.1"/>
    <property type="molecule type" value="Genomic_DNA"/>
</dbReference>
<gene>
    <name evidence="1" type="ORF">PAXRUDRAFT_50955</name>
</gene>
<sequence length="84" mass="9296">NWDIIALQEPHINLVQNTASTNRFQALYPSTRYTDPKQKTCAVTLVSTALSTNSWTQLPFPSPDVAVLQLGGPNGKCTIFNIYN</sequence>
<organism evidence="1 2">
    <name type="scientific">Paxillus rubicundulus Ve08.2h10</name>
    <dbReference type="NCBI Taxonomy" id="930991"/>
    <lineage>
        <taxon>Eukaryota</taxon>
        <taxon>Fungi</taxon>
        <taxon>Dikarya</taxon>
        <taxon>Basidiomycota</taxon>
        <taxon>Agaricomycotina</taxon>
        <taxon>Agaricomycetes</taxon>
        <taxon>Agaricomycetidae</taxon>
        <taxon>Boletales</taxon>
        <taxon>Paxilineae</taxon>
        <taxon>Paxillaceae</taxon>
        <taxon>Paxillus</taxon>
    </lineage>
</organism>
<keyword evidence="2" id="KW-1185">Reference proteome</keyword>
<evidence type="ECO:0000313" key="2">
    <source>
        <dbReference type="Proteomes" id="UP000054538"/>
    </source>
</evidence>
<dbReference type="SUPFAM" id="SSF56219">
    <property type="entry name" value="DNase I-like"/>
    <property type="match status" value="1"/>
</dbReference>
<accession>A0A0D0D8T1</accession>
<dbReference type="Proteomes" id="UP000054538">
    <property type="component" value="Unassembled WGS sequence"/>
</dbReference>
<dbReference type="InParanoid" id="A0A0D0D8T1"/>
<dbReference type="HOGENOM" id="CLU_159031_1_0_1"/>
<feature type="non-terminal residue" evidence="1">
    <location>
        <position position="1"/>
    </location>
</feature>
<dbReference type="InterPro" id="IPR036691">
    <property type="entry name" value="Endo/exonu/phosph_ase_sf"/>
</dbReference>
<dbReference type="AlphaFoldDB" id="A0A0D0D8T1"/>
<name>A0A0D0D8T1_9AGAM</name>
<reference evidence="2" key="2">
    <citation type="submission" date="2015-01" db="EMBL/GenBank/DDBJ databases">
        <title>Evolutionary Origins and Diversification of the Mycorrhizal Mutualists.</title>
        <authorList>
            <consortium name="DOE Joint Genome Institute"/>
            <consortium name="Mycorrhizal Genomics Consortium"/>
            <person name="Kohler A."/>
            <person name="Kuo A."/>
            <person name="Nagy L.G."/>
            <person name="Floudas D."/>
            <person name="Copeland A."/>
            <person name="Barry K.W."/>
            <person name="Cichocki N."/>
            <person name="Veneault-Fourrey C."/>
            <person name="LaButti K."/>
            <person name="Lindquist E.A."/>
            <person name="Lipzen A."/>
            <person name="Lundell T."/>
            <person name="Morin E."/>
            <person name="Murat C."/>
            <person name="Riley R."/>
            <person name="Ohm R."/>
            <person name="Sun H."/>
            <person name="Tunlid A."/>
            <person name="Henrissat B."/>
            <person name="Grigoriev I.V."/>
            <person name="Hibbett D.S."/>
            <person name="Martin F."/>
        </authorList>
    </citation>
    <scope>NUCLEOTIDE SEQUENCE [LARGE SCALE GENOMIC DNA]</scope>
    <source>
        <strain evidence="2">Ve08.2h10</strain>
    </source>
</reference>
<dbReference type="Gene3D" id="3.60.10.10">
    <property type="entry name" value="Endonuclease/exonuclease/phosphatase"/>
    <property type="match status" value="1"/>
</dbReference>
<feature type="non-terminal residue" evidence="1">
    <location>
        <position position="84"/>
    </location>
</feature>